<feature type="region of interest" description="Disordered" evidence="1">
    <location>
        <begin position="1"/>
        <end position="22"/>
    </location>
</feature>
<sequence>MKRNERTHQENQERAYIAASRRSDRSIEARIESAKRASELHKQRTGKALRVTEQDVLNEEMYEEEEAELPAQYRNLNAHLKTDSADFDARLQAYLANAVAFRKALAGVTKPGDKAMQHDFVNCKQYADHDSLFPRHSDAWKDIAPKLKQSSGSAVTSGNKKKEETNTGASKAPYDPKASGLHARRQSVGQAAKLEQAPASSNLTLSDLKPRHAHVRPYQPVARHPSLPQPALRGSLNNSPAPMEEDLRRKTIDYAALQVDDVQEILRRQDSEEGLFSATLPMNAQQLLLPQTYSEPATFVQQDPHFFSAALWGTTQEKQTTIDSTLAPVELNWQFKQAVAEEDDFMQQAIKPASSKLATSNSNQGLEDSTDLWSRYMDDDDAWDWNTITA</sequence>
<evidence type="ECO:0000313" key="2">
    <source>
        <dbReference type="EMBL" id="ORY79384.1"/>
    </source>
</evidence>
<dbReference type="GeneID" id="63787216"/>
<feature type="region of interest" description="Disordered" evidence="1">
    <location>
        <begin position="148"/>
        <end position="245"/>
    </location>
</feature>
<evidence type="ECO:0000313" key="3">
    <source>
        <dbReference type="Proteomes" id="UP000193685"/>
    </source>
</evidence>
<protein>
    <submittedName>
        <fullName evidence="2">Uncharacterized protein</fullName>
    </submittedName>
</protein>
<gene>
    <name evidence="2" type="ORF">BCR37DRAFT_388416</name>
</gene>
<proteinExistence type="predicted"/>
<organism evidence="2 3">
    <name type="scientific">Protomyces lactucae-debilis</name>
    <dbReference type="NCBI Taxonomy" id="2754530"/>
    <lineage>
        <taxon>Eukaryota</taxon>
        <taxon>Fungi</taxon>
        <taxon>Dikarya</taxon>
        <taxon>Ascomycota</taxon>
        <taxon>Taphrinomycotina</taxon>
        <taxon>Taphrinomycetes</taxon>
        <taxon>Taphrinales</taxon>
        <taxon>Protomycetaceae</taxon>
        <taxon>Protomyces</taxon>
    </lineage>
</organism>
<accession>A0A1Y2F7C2</accession>
<name>A0A1Y2F7C2_PROLT</name>
<evidence type="ECO:0000256" key="1">
    <source>
        <dbReference type="SAM" id="MobiDB-lite"/>
    </source>
</evidence>
<dbReference type="AlphaFoldDB" id="A0A1Y2F7C2"/>
<dbReference type="EMBL" id="MCFI01000015">
    <property type="protein sequence ID" value="ORY79384.1"/>
    <property type="molecule type" value="Genomic_DNA"/>
</dbReference>
<feature type="compositionally biased region" description="Basic and acidic residues" evidence="1">
    <location>
        <begin position="1"/>
        <end position="13"/>
    </location>
</feature>
<feature type="compositionally biased region" description="Polar residues" evidence="1">
    <location>
        <begin position="148"/>
        <end position="158"/>
    </location>
</feature>
<dbReference type="STRING" id="56484.A0A1Y2F7C2"/>
<comment type="caution">
    <text evidence="2">The sequence shown here is derived from an EMBL/GenBank/DDBJ whole genome shotgun (WGS) entry which is preliminary data.</text>
</comment>
<dbReference type="RefSeq" id="XP_040723755.1">
    <property type="nucleotide sequence ID" value="XM_040870617.1"/>
</dbReference>
<reference evidence="2 3" key="1">
    <citation type="submission" date="2016-07" db="EMBL/GenBank/DDBJ databases">
        <title>Pervasive Adenine N6-methylation of Active Genes in Fungi.</title>
        <authorList>
            <consortium name="DOE Joint Genome Institute"/>
            <person name="Mondo S.J."/>
            <person name="Dannebaum R.O."/>
            <person name="Kuo R.C."/>
            <person name="Labutti K."/>
            <person name="Haridas S."/>
            <person name="Kuo A."/>
            <person name="Salamov A."/>
            <person name="Ahrendt S.R."/>
            <person name="Lipzen A."/>
            <person name="Sullivan W."/>
            <person name="Andreopoulos W.B."/>
            <person name="Clum A."/>
            <person name="Lindquist E."/>
            <person name="Daum C."/>
            <person name="Ramamoorthy G.K."/>
            <person name="Gryganskyi A."/>
            <person name="Culley D."/>
            <person name="Magnuson J.K."/>
            <person name="James T.Y."/>
            <person name="O'Malley M.A."/>
            <person name="Stajich J.E."/>
            <person name="Spatafora J.W."/>
            <person name="Visel A."/>
            <person name="Grigoriev I.V."/>
        </authorList>
    </citation>
    <scope>NUCLEOTIDE SEQUENCE [LARGE SCALE GENOMIC DNA]</scope>
    <source>
        <strain evidence="2 3">12-1054</strain>
    </source>
</reference>
<dbReference type="OrthoDB" id="5397087at2759"/>
<keyword evidence="3" id="KW-1185">Reference proteome</keyword>
<dbReference type="Proteomes" id="UP000193685">
    <property type="component" value="Unassembled WGS sequence"/>
</dbReference>